<evidence type="ECO:0000313" key="4">
    <source>
        <dbReference type="Proteomes" id="UP001172673"/>
    </source>
</evidence>
<protein>
    <recommendedName>
        <fullName evidence="2">F-box domain-containing protein</fullName>
    </recommendedName>
</protein>
<dbReference type="InterPro" id="IPR036047">
    <property type="entry name" value="F-box-like_dom_sf"/>
</dbReference>
<feature type="region of interest" description="Disordered" evidence="1">
    <location>
        <begin position="365"/>
        <end position="481"/>
    </location>
</feature>
<feature type="compositionally biased region" description="Polar residues" evidence="1">
    <location>
        <begin position="382"/>
        <end position="403"/>
    </location>
</feature>
<sequence length="481" mass="53730">MTDSPISTLPPEVLHQVLKYLPIATLLRFGQTSQRNYSAATLALQNLRLAILPRHLHGVLAFLSSSTFDDIDTDVGNSCYDNPGRNQVIVTSPLPEDDRHSRSKRRSPAGHAPAPAQYREKLFDLQNDKACKILSTPALASLSTLTLHIYHITSSSLTEILATRLPNLRDLRLNFYHPYLHDTCLPAQYWTNPVFLQPSPIWNTLAGVGEKSNANLRLRSLKKLTVERAGITSFQLRKWIECNPNLSELRLRNIAGVDSEFVQWLGRYYHSCKDERSDETRPAKLRMLSLESCSALTAESVEELGWLDSLFGLDNRELCDPEAASGLRALSLRCSTSIKTTALCAYLELKQPALQQVTLPDGRVLTPKIKTRKRSRPDASKKQNGTSGTSTYKRPRATSTQPPNHDLGDHGNHGTEPSTVDLNLETLTIDEDESEDEDSSDDENSASSSPVSYLRLSNRFRPRRGCRFNTSDIIEPDPDAV</sequence>
<keyword evidence="4" id="KW-1185">Reference proteome</keyword>
<dbReference type="PROSITE" id="PS50181">
    <property type="entry name" value="FBOX"/>
    <property type="match status" value="1"/>
</dbReference>
<dbReference type="SUPFAM" id="SSF81383">
    <property type="entry name" value="F-box domain"/>
    <property type="match status" value="1"/>
</dbReference>
<dbReference type="Pfam" id="PF12937">
    <property type="entry name" value="F-box-like"/>
    <property type="match status" value="1"/>
</dbReference>
<dbReference type="InterPro" id="IPR001810">
    <property type="entry name" value="F-box_dom"/>
</dbReference>
<name>A0AA38X235_9EURO</name>
<feature type="region of interest" description="Disordered" evidence="1">
    <location>
        <begin position="82"/>
        <end position="113"/>
    </location>
</feature>
<reference evidence="3" key="1">
    <citation type="submission" date="2022-10" db="EMBL/GenBank/DDBJ databases">
        <title>Culturing micro-colonial fungi from biological soil crusts in the Mojave desert and describing Neophaeococcomyces mojavensis, and introducing the new genera and species Taxawa tesnikishii.</title>
        <authorList>
            <person name="Kurbessoian T."/>
            <person name="Stajich J.E."/>
        </authorList>
    </citation>
    <scope>NUCLEOTIDE SEQUENCE</scope>
    <source>
        <strain evidence="3">TK_41</strain>
    </source>
</reference>
<gene>
    <name evidence="3" type="ORF">H2200_010056</name>
</gene>
<dbReference type="EMBL" id="JAPDRK010000016">
    <property type="protein sequence ID" value="KAJ9605399.1"/>
    <property type="molecule type" value="Genomic_DNA"/>
</dbReference>
<dbReference type="CDD" id="cd09917">
    <property type="entry name" value="F-box_SF"/>
    <property type="match status" value="1"/>
</dbReference>
<dbReference type="SUPFAM" id="SSF52047">
    <property type="entry name" value="RNI-like"/>
    <property type="match status" value="1"/>
</dbReference>
<comment type="caution">
    <text evidence="3">The sequence shown here is derived from an EMBL/GenBank/DDBJ whole genome shotgun (WGS) entry which is preliminary data.</text>
</comment>
<evidence type="ECO:0000259" key="2">
    <source>
        <dbReference type="PROSITE" id="PS50181"/>
    </source>
</evidence>
<feature type="domain" description="F-box" evidence="2">
    <location>
        <begin position="3"/>
        <end position="35"/>
    </location>
</feature>
<dbReference type="InterPro" id="IPR032675">
    <property type="entry name" value="LRR_dom_sf"/>
</dbReference>
<dbReference type="Gene3D" id="1.20.1280.50">
    <property type="match status" value="1"/>
</dbReference>
<accession>A0AA38X235</accession>
<organism evidence="3 4">
    <name type="scientific">Cladophialophora chaetospira</name>
    <dbReference type="NCBI Taxonomy" id="386627"/>
    <lineage>
        <taxon>Eukaryota</taxon>
        <taxon>Fungi</taxon>
        <taxon>Dikarya</taxon>
        <taxon>Ascomycota</taxon>
        <taxon>Pezizomycotina</taxon>
        <taxon>Eurotiomycetes</taxon>
        <taxon>Chaetothyriomycetidae</taxon>
        <taxon>Chaetothyriales</taxon>
        <taxon>Herpotrichiellaceae</taxon>
        <taxon>Cladophialophora</taxon>
    </lineage>
</organism>
<dbReference type="AlphaFoldDB" id="A0AA38X235"/>
<proteinExistence type="predicted"/>
<dbReference type="Gene3D" id="3.80.10.10">
    <property type="entry name" value="Ribonuclease Inhibitor"/>
    <property type="match status" value="1"/>
</dbReference>
<dbReference type="Proteomes" id="UP001172673">
    <property type="component" value="Unassembled WGS sequence"/>
</dbReference>
<evidence type="ECO:0000256" key="1">
    <source>
        <dbReference type="SAM" id="MobiDB-lite"/>
    </source>
</evidence>
<feature type="compositionally biased region" description="Acidic residues" evidence="1">
    <location>
        <begin position="428"/>
        <end position="444"/>
    </location>
</feature>
<evidence type="ECO:0000313" key="3">
    <source>
        <dbReference type="EMBL" id="KAJ9605399.1"/>
    </source>
</evidence>